<dbReference type="AlphaFoldDB" id="A0AAV4S2Z9"/>
<name>A0AAV4S2Z9_CAEEX</name>
<accession>A0AAV4S2Z9</accession>
<gene>
    <name evidence="1" type="ORF">CEXT_390321</name>
</gene>
<evidence type="ECO:0000313" key="1">
    <source>
        <dbReference type="EMBL" id="GIY27689.1"/>
    </source>
</evidence>
<protein>
    <submittedName>
        <fullName evidence="1">Uncharacterized protein</fullName>
    </submittedName>
</protein>
<sequence>MIIGLQWLVSLKMKKCIHSSQCRTRHTAAGDDPVAERFHLHHLVHPLWKAIRRKKRKGEKGGQRGKNGWFKDFIGENETFTCIGTRQFVKEPLNEQEAIFRSEMENYFSFDIIRNFSLECKLSIPAERENN</sequence>
<evidence type="ECO:0000313" key="2">
    <source>
        <dbReference type="Proteomes" id="UP001054945"/>
    </source>
</evidence>
<dbReference type="Proteomes" id="UP001054945">
    <property type="component" value="Unassembled WGS sequence"/>
</dbReference>
<comment type="caution">
    <text evidence="1">The sequence shown here is derived from an EMBL/GenBank/DDBJ whole genome shotgun (WGS) entry which is preliminary data.</text>
</comment>
<organism evidence="1 2">
    <name type="scientific">Caerostris extrusa</name>
    <name type="common">Bark spider</name>
    <name type="synonym">Caerostris bankana</name>
    <dbReference type="NCBI Taxonomy" id="172846"/>
    <lineage>
        <taxon>Eukaryota</taxon>
        <taxon>Metazoa</taxon>
        <taxon>Ecdysozoa</taxon>
        <taxon>Arthropoda</taxon>
        <taxon>Chelicerata</taxon>
        <taxon>Arachnida</taxon>
        <taxon>Araneae</taxon>
        <taxon>Araneomorphae</taxon>
        <taxon>Entelegynae</taxon>
        <taxon>Araneoidea</taxon>
        <taxon>Araneidae</taxon>
        <taxon>Caerostris</taxon>
    </lineage>
</organism>
<keyword evidence="2" id="KW-1185">Reference proteome</keyword>
<dbReference type="EMBL" id="BPLR01008842">
    <property type="protein sequence ID" value="GIY27689.1"/>
    <property type="molecule type" value="Genomic_DNA"/>
</dbReference>
<reference evidence="1 2" key="1">
    <citation type="submission" date="2021-06" db="EMBL/GenBank/DDBJ databases">
        <title>Caerostris extrusa draft genome.</title>
        <authorList>
            <person name="Kono N."/>
            <person name="Arakawa K."/>
        </authorList>
    </citation>
    <scope>NUCLEOTIDE SEQUENCE [LARGE SCALE GENOMIC DNA]</scope>
</reference>
<proteinExistence type="predicted"/>